<gene>
    <name evidence="1" type="ORF">GCM10010211_10600</name>
</gene>
<dbReference type="RefSeq" id="WP_189296795.1">
    <property type="nucleotide sequence ID" value="NZ_BMRP01000002.1"/>
</dbReference>
<proteinExistence type="predicted"/>
<accession>A0ABQ2URV1</accession>
<reference evidence="2" key="1">
    <citation type="journal article" date="2019" name="Int. J. Syst. Evol. Microbiol.">
        <title>The Global Catalogue of Microorganisms (GCM) 10K type strain sequencing project: providing services to taxonomists for standard genome sequencing and annotation.</title>
        <authorList>
            <consortium name="The Broad Institute Genomics Platform"/>
            <consortium name="The Broad Institute Genome Sequencing Center for Infectious Disease"/>
            <person name="Wu L."/>
            <person name="Ma J."/>
        </authorList>
    </citation>
    <scope>NUCLEOTIDE SEQUENCE [LARGE SCALE GENOMIC DNA]</scope>
    <source>
        <strain evidence="2">JCM 3399</strain>
    </source>
</reference>
<comment type="caution">
    <text evidence="1">The sequence shown here is derived from an EMBL/GenBank/DDBJ whole genome shotgun (WGS) entry which is preliminary data.</text>
</comment>
<keyword evidence="2" id="KW-1185">Reference proteome</keyword>
<protein>
    <submittedName>
        <fullName evidence="1">Uncharacterized protein</fullName>
    </submittedName>
</protein>
<dbReference type="EMBL" id="BMRP01000002">
    <property type="protein sequence ID" value="GGU48270.1"/>
    <property type="molecule type" value="Genomic_DNA"/>
</dbReference>
<sequence length="195" mass="21351">MSPALPAPATLAARAGQILSAMEADPEFERLRASCAKYDEDWTSFTGYALLDGWNAATDPATLFPEAVRAMALKAAAYELTGDEHLAELPVAIPVDKMIHALAAQYTVISRMQDRLGVQFVHATDLENIGGWDHGNYTDRAYRAAWGEPNPRYWLGKQETARRKAIAIKRYEPLGIFDGGRRIVPGFALTAESAA</sequence>
<organism evidence="1 2">
    <name type="scientific">Streptomyces albospinus</name>
    <dbReference type="NCBI Taxonomy" id="285515"/>
    <lineage>
        <taxon>Bacteria</taxon>
        <taxon>Bacillati</taxon>
        <taxon>Actinomycetota</taxon>
        <taxon>Actinomycetes</taxon>
        <taxon>Kitasatosporales</taxon>
        <taxon>Streptomycetaceae</taxon>
        <taxon>Streptomyces</taxon>
    </lineage>
</organism>
<evidence type="ECO:0000313" key="2">
    <source>
        <dbReference type="Proteomes" id="UP000654471"/>
    </source>
</evidence>
<evidence type="ECO:0000313" key="1">
    <source>
        <dbReference type="EMBL" id="GGU48270.1"/>
    </source>
</evidence>
<dbReference type="Proteomes" id="UP000654471">
    <property type="component" value="Unassembled WGS sequence"/>
</dbReference>
<name>A0ABQ2URV1_9ACTN</name>